<dbReference type="Pfam" id="PF17924">
    <property type="entry name" value="TetR_C_19"/>
    <property type="match status" value="1"/>
</dbReference>
<dbReference type="InterPro" id="IPR001647">
    <property type="entry name" value="HTH_TetR"/>
</dbReference>
<dbReference type="EMBL" id="JACSQT010000007">
    <property type="protein sequence ID" value="MBD7938239.1"/>
    <property type="molecule type" value="Genomic_DNA"/>
</dbReference>
<dbReference type="PANTHER" id="PTHR43479">
    <property type="entry name" value="ACREF/ENVCD OPERON REPRESSOR-RELATED"/>
    <property type="match status" value="1"/>
</dbReference>
<evidence type="ECO:0000313" key="5">
    <source>
        <dbReference type="EMBL" id="MBD7938239.1"/>
    </source>
</evidence>
<evidence type="ECO:0000256" key="3">
    <source>
        <dbReference type="PROSITE-ProRule" id="PRU00335"/>
    </source>
</evidence>
<evidence type="ECO:0000256" key="1">
    <source>
        <dbReference type="ARBA" id="ARBA00022491"/>
    </source>
</evidence>
<gene>
    <name evidence="5" type="ORF">H9655_14490</name>
</gene>
<dbReference type="InterPro" id="IPR009057">
    <property type="entry name" value="Homeodomain-like_sf"/>
</dbReference>
<dbReference type="PANTHER" id="PTHR43479:SF11">
    <property type="entry name" value="ACREF_ENVCD OPERON REPRESSOR-RELATED"/>
    <property type="match status" value="1"/>
</dbReference>
<sequence>MPKITFYNLPIEKREKLINAVKQEFSRVPLTQASISNIVKSARIPRGSFYQYFEDKEDAFFYLLEERVKRNQSEVYFLLNKYNGDIFEMMIAFFEKVITEQDENRNFLKNLFLNMTYEVEHEFGRSFNGYEANQQFIQFESKVNTELLHISNQEEFKYLMKILTSVLLRSIIEAFSKELSKEEAVRNFKLEITLLKRGLKK</sequence>
<dbReference type="InterPro" id="IPR050624">
    <property type="entry name" value="HTH-type_Tx_Regulator"/>
</dbReference>
<protein>
    <submittedName>
        <fullName evidence="5">TetR family transcriptional regulator</fullName>
    </submittedName>
</protein>
<accession>A0ABR8QRR2</accession>
<dbReference type="Pfam" id="PF00440">
    <property type="entry name" value="TetR_N"/>
    <property type="match status" value="1"/>
</dbReference>
<dbReference type="PROSITE" id="PS50977">
    <property type="entry name" value="HTH_TETR_2"/>
    <property type="match status" value="1"/>
</dbReference>
<keyword evidence="6" id="KW-1185">Reference proteome</keyword>
<dbReference type="Gene3D" id="1.10.357.10">
    <property type="entry name" value="Tetracycline Repressor, domain 2"/>
    <property type="match status" value="1"/>
</dbReference>
<organism evidence="5 6">
    <name type="scientific">Cytobacillus stercorigallinarum</name>
    <dbReference type="NCBI Taxonomy" id="2762240"/>
    <lineage>
        <taxon>Bacteria</taxon>
        <taxon>Bacillati</taxon>
        <taxon>Bacillota</taxon>
        <taxon>Bacilli</taxon>
        <taxon>Bacillales</taxon>
        <taxon>Bacillaceae</taxon>
        <taxon>Cytobacillus</taxon>
    </lineage>
</organism>
<dbReference type="SUPFAM" id="SSF46689">
    <property type="entry name" value="Homeodomain-like"/>
    <property type="match status" value="1"/>
</dbReference>
<feature type="domain" description="HTH tetR-type" evidence="4">
    <location>
        <begin position="11"/>
        <end position="71"/>
    </location>
</feature>
<keyword evidence="2 3" id="KW-0238">DNA-binding</keyword>
<dbReference type="Proteomes" id="UP000657931">
    <property type="component" value="Unassembled WGS sequence"/>
</dbReference>
<proteinExistence type="predicted"/>
<keyword evidence="1" id="KW-0678">Repressor</keyword>
<evidence type="ECO:0000259" key="4">
    <source>
        <dbReference type="PROSITE" id="PS50977"/>
    </source>
</evidence>
<name>A0ABR8QRR2_9BACI</name>
<feature type="DNA-binding region" description="H-T-H motif" evidence="3">
    <location>
        <begin position="34"/>
        <end position="53"/>
    </location>
</feature>
<evidence type="ECO:0000256" key="2">
    <source>
        <dbReference type="ARBA" id="ARBA00023125"/>
    </source>
</evidence>
<reference evidence="5 6" key="1">
    <citation type="submission" date="2020-08" db="EMBL/GenBank/DDBJ databases">
        <title>A Genomic Blueprint of the Chicken Gut Microbiome.</title>
        <authorList>
            <person name="Gilroy R."/>
            <person name="Ravi A."/>
            <person name="Getino M."/>
            <person name="Pursley I."/>
            <person name="Horton D.L."/>
            <person name="Alikhan N.-F."/>
            <person name="Baker D."/>
            <person name="Gharbi K."/>
            <person name="Hall N."/>
            <person name="Watson M."/>
            <person name="Adriaenssens E.M."/>
            <person name="Foster-Nyarko E."/>
            <person name="Jarju S."/>
            <person name="Secka A."/>
            <person name="Antonio M."/>
            <person name="Oren A."/>
            <person name="Chaudhuri R."/>
            <person name="La Ragione R.M."/>
            <person name="Hildebrand F."/>
            <person name="Pallen M.J."/>
        </authorList>
    </citation>
    <scope>NUCLEOTIDE SEQUENCE [LARGE SCALE GENOMIC DNA]</scope>
    <source>
        <strain evidence="5 6">Sa5YUA1</strain>
    </source>
</reference>
<dbReference type="RefSeq" id="WP_191815224.1">
    <property type="nucleotide sequence ID" value="NZ_JACSQT010000007.1"/>
</dbReference>
<comment type="caution">
    <text evidence="5">The sequence shown here is derived from an EMBL/GenBank/DDBJ whole genome shotgun (WGS) entry which is preliminary data.</text>
</comment>
<evidence type="ECO:0000313" key="6">
    <source>
        <dbReference type="Proteomes" id="UP000657931"/>
    </source>
</evidence>